<evidence type="ECO:0000313" key="3">
    <source>
        <dbReference type="Proteomes" id="UP001501231"/>
    </source>
</evidence>
<dbReference type="Gene3D" id="3.20.20.150">
    <property type="entry name" value="Divalent-metal-dependent TIM barrel enzymes"/>
    <property type="match status" value="1"/>
</dbReference>
<dbReference type="InterPro" id="IPR036237">
    <property type="entry name" value="Xyl_isomerase-like_sf"/>
</dbReference>
<gene>
    <name evidence="2" type="ORF">GCM10010191_18880</name>
</gene>
<reference evidence="2 3" key="1">
    <citation type="journal article" date="2019" name="Int. J. Syst. Evol. Microbiol.">
        <title>The Global Catalogue of Microorganisms (GCM) 10K type strain sequencing project: providing services to taxonomists for standard genome sequencing and annotation.</title>
        <authorList>
            <consortium name="The Broad Institute Genomics Platform"/>
            <consortium name="The Broad Institute Genome Sequencing Center for Infectious Disease"/>
            <person name="Wu L."/>
            <person name="Ma J."/>
        </authorList>
    </citation>
    <scope>NUCLEOTIDE SEQUENCE [LARGE SCALE GENOMIC DNA]</scope>
    <source>
        <strain evidence="2 3">JCM 3325</strain>
    </source>
</reference>
<proteinExistence type="predicted"/>
<dbReference type="Proteomes" id="UP001501231">
    <property type="component" value="Unassembled WGS sequence"/>
</dbReference>
<dbReference type="InterPro" id="IPR013022">
    <property type="entry name" value="Xyl_isomerase-like_TIM-brl"/>
</dbReference>
<dbReference type="Pfam" id="PF01261">
    <property type="entry name" value="AP_endonuc_2"/>
    <property type="match status" value="1"/>
</dbReference>
<sequence length="253" mass="26946">MTIDLALTPDSRWDIDVAGLVAAAGAAGFAAVGVAGRHADASSAAALAHGALRCHELLALLMTGDHESTVHNAHMLAEAAAVVKAQWVLTTFAAPPDQITAPLIERCAAMFAEAGAGMAVEFSPLGTVTSISAALDVVEAAGADRAGVLIDSWHFFRGDSTWDQLERVSLDRIAYVQFSDAPAPVSDNAMKETINRRVMPGDGTFELDRFASALLERGWSGLVSVEVLNARLRELPVPEFTRLAYQTTARYWR</sequence>
<dbReference type="EMBL" id="BAAARW010000006">
    <property type="protein sequence ID" value="GAA2410316.1"/>
    <property type="molecule type" value="Genomic_DNA"/>
</dbReference>
<dbReference type="InterPro" id="IPR050312">
    <property type="entry name" value="IolE/XylAMocC-like"/>
</dbReference>
<protein>
    <recommendedName>
        <fullName evidence="1">Xylose isomerase-like TIM barrel domain-containing protein</fullName>
    </recommendedName>
</protein>
<evidence type="ECO:0000259" key="1">
    <source>
        <dbReference type="Pfam" id="PF01261"/>
    </source>
</evidence>
<accession>A0ABN3IQM6</accession>
<keyword evidence="3" id="KW-1185">Reference proteome</keyword>
<dbReference type="PANTHER" id="PTHR12110:SF48">
    <property type="entry name" value="BLL3656 PROTEIN"/>
    <property type="match status" value="1"/>
</dbReference>
<organism evidence="2 3">
    <name type="scientific">Actinomadura vinacea</name>
    <dbReference type="NCBI Taxonomy" id="115336"/>
    <lineage>
        <taxon>Bacteria</taxon>
        <taxon>Bacillati</taxon>
        <taxon>Actinomycetota</taxon>
        <taxon>Actinomycetes</taxon>
        <taxon>Streptosporangiales</taxon>
        <taxon>Thermomonosporaceae</taxon>
        <taxon>Actinomadura</taxon>
    </lineage>
</organism>
<comment type="caution">
    <text evidence="2">The sequence shown here is derived from an EMBL/GenBank/DDBJ whole genome shotgun (WGS) entry which is preliminary data.</text>
</comment>
<feature type="domain" description="Xylose isomerase-like TIM barrel" evidence="1">
    <location>
        <begin position="102"/>
        <end position="231"/>
    </location>
</feature>
<dbReference type="PANTHER" id="PTHR12110">
    <property type="entry name" value="HYDROXYPYRUVATE ISOMERASE"/>
    <property type="match status" value="1"/>
</dbReference>
<dbReference type="SUPFAM" id="SSF51658">
    <property type="entry name" value="Xylose isomerase-like"/>
    <property type="match status" value="1"/>
</dbReference>
<evidence type="ECO:0000313" key="2">
    <source>
        <dbReference type="EMBL" id="GAA2410316.1"/>
    </source>
</evidence>
<name>A0ABN3IQM6_9ACTN</name>
<dbReference type="RefSeq" id="WP_344588273.1">
    <property type="nucleotide sequence ID" value="NZ_BAAARW010000006.1"/>
</dbReference>